<gene>
    <name evidence="1" type="ORF">SDJN03_14803</name>
</gene>
<keyword evidence="2" id="KW-1185">Reference proteome</keyword>
<dbReference type="EMBL" id="JAGKQH010000010">
    <property type="protein sequence ID" value="KAG6589380.1"/>
    <property type="molecule type" value="Genomic_DNA"/>
</dbReference>
<dbReference type="Proteomes" id="UP000685013">
    <property type="component" value="Chromosome 10"/>
</dbReference>
<accession>A0AAV6MZ89</accession>
<sequence length="152" mass="17153">MYQKEHATVLKEFNHPLEETNHYPIRGTVSFPYTSTYAEQQEGALERMKLRKIEKALFTLEPPPSTENNNETKSIEEKLGQLVTNLITMATDHIPEMAESEAIDSINAEVSTTFQTLDTSAHARGLCSLGNAELRRVQKRRLIRSKATAGIH</sequence>
<dbReference type="AlphaFoldDB" id="A0AAV6MZ89"/>
<feature type="non-terminal residue" evidence="1">
    <location>
        <position position="1"/>
    </location>
</feature>
<proteinExistence type="predicted"/>
<protein>
    <submittedName>
        <fullName evidence="1">Uncharacterized protein</fullName>
    </submittedName>
</protein>
<organism evidence="1 2">
    <name type="scientific">Cucurbita argyrosperma subsp. sororia</name>
    <dbReference type="NCBI Taxonomy" id="37648"/>
    <lineage>
        <taxon>Eukaryota</taxon>
        <taxon>Viridiplantae</taxon>
        <taxon>Streptophyta</taxon>
        <taxon>Embryophyta</taxon>
        <taxon>Tracheophyta</taxon>
        <taxon>Spermatophyta</taxon>
        <taxon>Magnoliopsida</taxon>
        <taxon>eudicotyledons</taxon>
        <taxon>Gunneridae</taxon>
        <taxon>Pentapetalae</taxon>
        <taxon>rosids</taxon>
        <taxon>fabids</taxon>
        <taxon>Cucurbitales</taxon>
        <taxon>Cucurbitaceae</taxon>
        <taxon>Cucurbiteae</taxon>
        <taxon>Cucurbita</taxon>
    </lineage>
</organism>
<evidence type="ECO:0000313" key="1">
    <source>
        <dbReference type="EMBL" id="KAG6589380.1"/>
    </source>
</evidence>
<comment type="caution">
    <text evidence="1">The sequence shown here is derived from an EMBL/GenBank/DDBJ whole genome shotgun (WGS) entry which is preliminary data.</text>
</comment>
<reference evidence="1 2" key="1">
    <citation type="journal article" date="2021" name="Hortic Res">
        <title>The domestication of Cucurbita argyrosperma as revealed by the genome of its wild relative.</title>
        <authorList>
            <person name="Barrera-Redondo J."/>
            <person name="Sanchez-de la Vega G."/>
            <person name="Aguirre-Liguori J.A."/>
            <person name="Castellanos-Morales G."/>
            <person name="Gutierrez-Guerrero Y.T."/>
            <person name="Aguirre-Dugua X."/>
            <person name="Aguirre-Planter E."/>
            <person name="Tenaillon M.I."/>
            <person name="Lira-Saade R."/>
            <person name="Eguiarte L.E."/>
        </authorList>
    </citation>
    <scope>NUCLEOTIDE SEQUENCE [LARGE SCALE GENOMIC DNA]</scope>
    <source>
        <strain evidence="1">JBR-2021</strain>
    </source>
</reference>
<evidence type="ECO:0000313" key="2">
    <source>
        <dbReference type="Proteomes" id="UP000685013"/>
    </source>
</evidence>
<name>A0AAV6MZ89_9ROSI</name>